<dbReference type="Gene3D" id="3.40.50.720">
    <property type="entry name" value="NAD(P)-binding Rossmann-like Domain"/>
    <property type="match status" value="1"/>
</dbReference>
<comment type="catalytic activity">
    <reaction evidence="10">
        <text>resolvin D1 + NAD(+) = 8-oxoresolvin D1 + NADH + H(+)</text>
        <dbReference type="Rhea" id="RHEA:50124"/>
        <dbReference type="ChEBI" id="CHEBI:15378"/>
        <dbReference type="ChEBI" id="CHEBI:57540"/>
        <dbReference type="ChEBI" id="CHEBI:57945"/>
        <dbReference type="ChEBI" id="CHEBI:132079"/>
        <dbReference type="ChEBI" id="CHEBI:132080"/>
    </reaction>
    <physiologicalReaction direction="left-to-right" evidence="10">
        <dbReference type="Rhea" id="RHEA:50125"/>
    </physiologicalReaction>
</comment>
<comment type="function">
    <text evidence="8">Catalyzes the NAD-dependent dehydrogenation (oxidation) of a broad array of hydroxylated polyunsaturated fatty acids (mainly eicosanoids and docosanoids, including prostaglandins, lipoxins and resolvins), yielding their corresponding keto (oxo) metabolites. Decreases the levels of the pro-proliferative prostaglandins such as prostaglandin E2 (whose activity is increased in cancer because of an increase in the expression of cyclooxygenase 2) and generates oxo-fatty acid products that can profoundly influence cell function by abrogating pro-inflammatory cytokine expression. Converts resolvins E1, D1 and D2 to their oxo products, which represents a mode of resolvin inactivation. Resolvin E1 plays important roles during the resolution phase of acute inflammation, while resolvins D1 and D2 have a unique role in obesity-induced adipose inflammation.</text>
</comment>
<comment type="catalytic activity">
    <reaction evidence="15">
        <text>resolvin D2 + NAD(+) = 7-oxoresolvin D2 + NADH + H(+)</text>
        <dbReference type="Rhea" id="RHEA:53584"/>
        <dbReference type="ChEBI" id="CHEBI:15378"/>
        <dbReference type="ChEBI" id="CHEBI:57540"/>
        <dbReference type="ChEBI" id="CHEBI:57945"/>
        <dbReference type="ChEBI" id="CHEBI:133367"/>
        <dbReference type="ChEBI" id="CHEBI:137497"/>
    </reaction>
    <physiologicalReaction direction="left-to-right" evidence="15">
        <dbReference type="Rhea" id="RHEA:53585"/>
    </physiologicalReaction>
</comment>
<dbReference type="EMBL" id="GEIB01001781">
    <property type="protein sequence ID" value="JAR86591.1"/>
    <property type="molecule type" value="Transcribed_RNA"/>
</dbReference>
<dbReference type="InterPro" id="IPR002347">
    <property type="entry name" value="SDR_fam"/>
</dbReference>
<evidence type="ECO:0000256" key="6">
    <source>
        <dbReference type="ARBA" id="ARBA00041812"/>
    </source>
</evidence>
<comment type="catalytic activity">
    <reaction evidence="11">
        <text>14-hydroxy-(4Z,7Z,10Z,12E,16Z,19Z)-docosahexaenoate + NAD(+) = 14-oxo-(4Z,7Z,10Z,12E,16Z,19Z)-docosahexaenoate + NADH + H(+)</text>
        <dbReference type="Rhea" id="RHEA:48952"/>
        <dbReference type="ChEBI" id="CHEBI:15378"/>
        <dbReference type="ChEBI" id="CHEBI:57540"/>
        <dbReference type="ChEBI" id="CHEBI:57945"/>
        <dbReference type="ChEBI" id="CHEBI:90866"/>
        <dbReference type="ChEBI" id="CHEBI:90867"/>
    </reaction>
    <physiologicalReaction direction="left-to-right" evidence="11">
        <dbReference type="Rhea" id="RHEA:48953"/>
    </physiologicalReaction>
</comment>
<proteinExistence type="inferred from homology"/>
<reference evidence="22" key="1">
    <citation type="submission" date="2016-03" db="EMBL/GenBank/DDBJ databases">
        <title>Gut transcriptome analysis on engorged females of Ornithodoros mimon (Acari: Argasidae) and phylogenetic inferences of soft ticks.</title>
        <authorList>
            <person name="Landulfo G.A."/>
            <person name="Giovanni D."/>
            <person name="Carvalho E."/>
            <person name="Junqueira-de-Azevedo I."/>
            <person name="Patane J."/>
            <person name="Mendoca R."/>
            <person name="Barros-Battesti D."/>
        </authorList>
    </citation>
    <scope>NUCLEOTIDE SEQUENCE</scope>
    <source>
        <strain evidence="22">Females</strain>
        <tissue evidence="22">Gut</tissue>
    </source>
</reference>
<protein>
    <recommendedName>
        <fullName evidence="5">15-hydroxyprostaglandin dehydrogenase [NAD(+)]</fullName>
        <ecNumber evidence="3">1.1.1.141</ecNumber>
        <ecNumber evidence="4">1.1.1.232</ecNumber>
    </recommendedName>
    <alternativeName>
        <fullName evidence="7">Eicosanoid/docosanoid dehydrogenase [NAD(+)]</fullName>
    </alternativeName>
    <alternativeName>
        <fullName evidence="6">Prostaglandin dehydrogenase 1</fullName>
    </alternativeName>
</protein>
<evidence type="ECO:0000313" key="22">
    <source>
        <dbReference type="EMBL" id="JAR86591.1"/>
    </source>
</evidence>
<evidence type="ECO:0000256" key="20">
    <source>
        <dbReference type="ARBA" id="ARBA00049151"/>
    </source>
</evidence>
<dbReference type="SUPFAM" id="SSF51735">
    <property type="entry name" value="NAD(P)-binding Rossmann-fold domains"/>
    <property type="match status" value="1"/>
</dbReference>
<comment type="catalytic activity">
    <reaction evidence="21">
        <text>resolvin E1 + NAD(+) = 18-oxo-resolvin E1 + NADH + H(+)</text>
        <dbReference type="Rhea" id="RHEA:49244"/>
        <dbReference type="ChEBI" id="CHEBI:15378"/>
        <dbReference type="ChEBI" id="CHEBI:57540"/>
        <dbReference type="ChEBI" id="CHEBI:57945"/>
        <dbReference type="ChEBI" id="CHEBI:91000"/>
        <dbReference type="ChEBI" id="CHEBI:91001"/>
    </reaction>
    <physiologicalReaction direction="left-to-right" evidence="21">
        <dbReference type="Rhea" id="RHEA:49245"/>
    </physiologicalReaction>
</comment>
<evidence type="ECO:0000256" key="11">
    <source>
        <dbReference type="ARBA" id="ARBA00048008"/>
    </source>
</evidence>
<dbReference type="PANTHER" id="PTHR44229:SF4">
    <property type="entry name" value="15-HYDROXYPROSTAGLANDIN DEHYDROGENASE [NAD(+)]"/>
    <property type="match status" value="1"/>
</dbReference>
<comment type="catalytic activity">
    <reaction evidence="18">
        <text>prostaglandin E2 + NAD(+) = 15-oxoprostaglandin E2 + NADH + H(+)</text>
        <dbReference type="Rhea" id="RHEA:11876"/>
        <dbReference type="ChEBI" id="CHEBI:15378"/>
        <dbReference type="ChEBI" id="CHEBI:57400"/>
        <dbReference type="ChEBI" id="CHEBI:57540"/>
        <dbReference type="ChEBI" id="CHEBI:57945"/>
        <dbReference type="ChEBI" id="CHEBI:606564"/>
        <dbReference type="EC" id="1.1.1.141"/>
    </reaction>
    <physiologicalReaction direction="left-to-right" evidence="18">
        <dbReference type="Rhea" id="RHEA:11877"/>
    </physiologicalReaction>
</comment>
<comment type="catalytic activity">
    <reaction evidence="12">
        <text>15-oxo-(5S,6R)-dihydroxy-(7E,9E,11Z)-eicosatrienoate + NADH + H(+) = (5S,6R,15S)-trihydroxy-(7E,9E,11Z)-eicosatrienoate + NAD(+)</text>
        <dbReference type="Rhea" id="RHEA:41596"/>
        <dbReference type="ChEBI" id="CHEBI:15378"/>
        <dbReference type="ChEBI" id="CHEBI:57540"/>
        <dbReference type="ChEBI" id="CHEBI:57945"/>
        <dbReference type="ChEBI" id="CHEBI:78325"/>
        <dbReference type="ChEBI" id="CHEBI:78329"/>
    </reaction>
    <physiologicalReaction direction="left-to-right" evidence="12">
        <dbReference type="Rhea" id="RHEA:41597"/>
    </physiologicalReaction>
</comment>
<dbReference type="Pfam" id="PF00106">
    <property type="entry name" value="adh_short"/>
    <property type="match status" value="1"/>
</dbReference>
<evidence type="ECO:0000256" key="7">
    <source>
        <dbReference type="ARBA" id="ARBA00042026"/>
    </source>
</evidence>
<evidence type="ECO:0000256" key="3">
    <source>
        <dbReference type="ARBA" id="ARBA00038968"/>
    </source>
</evidence>
<dbReference type="EC" id="1.1.1.141" evidence="3"/>
<evidence type="ECO:0000256" key="14">
    <source>
        <dbReference type="ARBA" id="ARBA00048170"/>
    </source>
</evidence>
<evidence type="ECO:0000256" key="16">
    <source>
        <dbReference type="ARBA" id="ARBA00048535"/>
    </source>
</evidence>
<organism evidence="22">
    <name type="scientific">Alectorobius mimon</name>
    <dbReference type="NCBI Taxonomy" id="360319"/>
    <lineage>
        <taxon>Eukaryota</taxon>
        <taxon>Metazoa</taxon>
        <taxon>Ecdysozoa</taxon>
        <taxon>Arthropoda</taxon>
        <taxon>Chelicerata</taxon>
        <taxon>Arachnida</taxon>
        <taxon>Acari</taxon>
        <taxon>Parasitiformes</taxon>
        <taxon>Ixodida</taxon>
        <taxon>Ixodoidea</taxon>
        <taxon>Argasidae</taxon>
        <taxon>Ornithodorinae</taxon>
        <taxon>Alectorobius</taxon>
    </lineage>
</organism>
<evidence type="ECO:0000256" key="21">
    <source>
        <dbReference type="ARBA" id="ARBA00049188"/>
    </source>
</evidence>
<dbReference type="PROSITE" id="PS00061">
    <property type="entry name" value="ADH_SHORT"/>
    <property type="match status" value="1"/>
</dbReference>
<dbReference type="AlphaFoldDB" id="A0A147B759"/>
<evidence type="ECO:0000256" key="12">
    <source>
        <dbReference type="ARBA" id="ARBA00048140"/>
    </source>
</evidence>
<evidence type="ECO:0000256" key="19">
    <source>
        <dbReference type="ARBA" id="ARBA00048921"/>
    </source>
</evidence>
<evidence type="ECO:0000256" key="13">
    <source>
        <dbReference type="ARBA" id="ARBA00048144"/>
    </source>
</evidence>
<evidence type="ECO:0000256" key="2">
    <source>
        <dbReference type="ARBA" id="ARBA00023002"/>
    </source>
</evidence>
<dbReference type="InterPro" id="IPR020904">
    <property type="entry name" value="Sc_DH/Rdtase_CS"/>
</dbReference>
<sequence length="260" mass="27595">TGAARGIGAAIAEALLQNGCKVCIADIREDEGNNTCKTLQAKYNRDSVHFRATDVTVKDSFEGIFEDVTKLWGPVTIFAHNAGIAREDDFERTININLVSYVRAGHLALQYMGKDKGGKGGNVVFTASILGLIPCVPIPAYTASKFGAVSLVKSFSTTTYESSGVRFAALCPGITDTVLVRPLLQQQASGEPHLLNSLDVVKGMEGVSTPQLIAGGAVQLLKDNRNGAVLIAHCSLDGHYRYVNDSHFDGEAILAATTPA</sequence>
<evidence type="ECO:0000256" key="8">
    <source>
        <dbReference type="ARBA" id="ARBA00045705"/>
    </source>
</evidence>
<comment type="catalytic activity">
    <reaction evidence="9">
        <text>prostaglandin E1 + NAD(+) = 15-oxoprostaglandin E1 + NADH + H(+)</text>
        <dbReference type="Rhea" id="RHEA:16477"/>
        <dbReference type="ChEBI" id="CHEBI:15378"/>
        <dbReference type="ChEBI" id="CHEBI:57397"/>
        <dbReference type="ChEBI" id="CHEBI:57401"/>
        <dbReference type="ChEBI" id="CHEBI:57540"/>
        <dbReference type="ChEBI" id="CHEBI:57945"/>
    </reaction>
    <physiologicalReaction direction="left-to-right" evidence="9">
        <dbReference type="Rhea" id="RHEA:16478"/>
    </physiologicalReaction>
</comment>
<dbReference type="PRINTS" id="PR01167">
    <property type="entry name" value="INSADHFAMILY"/>
</dbReference>
<comment type="catalytic activity">
    <reaction evidence="14">
        <text>resolvin D1 + NAD(+) = 17-oxoresolvin D1 + NADH + H(+)</text>
        <dbReference type="Rhea" id="RHEA:50128"/>
        <dbReference type="ChEBI" id="CHEBI:15378"/>
        <dbReference type="ChEBI" id="CHEBI:57540"/>
        <dbReference type="ChEBI" id="CHEBI:57945"/>
        <dbReference type="ChEBI" id="CHEBI:132079"/>
        <dbReference type="ChEBI" id="CHEBI:132081"/>
    </reaction>
    <physiologicalReaction direction="left-to-right" evidence="14">
        <dbReference type="Rhea" id="RHEA:50129"/>
    </physiologicalReaction>
</comment>
<evidence type="ECO:0000256" key="9">
    <source>
        <dbReference type="ARBA" id="ARBA00047325"/>
    </source>
</evidence>
<comment type="catalytic activity">
    <reaction evidence="13">
        <text>(11R)-hydroxy-(5Z,8Z,12E,14Z)-eicosatetraenoate + NAD(+) = 11-oxo-(5Z,8Z,12E,14Z)-eicosatetraenoate + NADH + H(+)</text>
        <dbReference type="Rhea" id="RHEA:48640"/>
        <dbReference type="ChEBI" id="CHEBI:15378"/>
        <dbReference type="ChEBI" id="CHEBI:57540"/>
        <dbReference type="ChEBI" id="CHEBI:57945"/>
        <dbReference type="ChEBI" id="CHEBI:78836"/>
        <dbReference type="ChEBI" id="CHEBI:90697"/>
    </reaction>
    <physiologicalReaction direction="left-to-right" evidence="13">
        <dbReference type="Rhea" id="RHEA:48641"/>
    </physiologicalReaction>
</comment>
<accession>A0A147B759</accession>
<evidence type="ECO:0000256" key="18">
    <source>
        <dbReference type="ARBA" id="ARBA00048739"/>
    </source>
</evidence>
<evidence type="ECO:0000256" key="4">
    <source>
        <dbReference type="ARBA" id="ARBA00039060"/>
    </source>
</evidence>
<evidence type="ECO:0000256" key="17">
    <source>
        <dbReference type="ARBA" id="ARBA00048611"/>
    </source>
</evidence>
<name>A0A147B759_9ACAR</name>
<comment type="catalytic activity">
    <reaction evidence="16">
        <text>lipoxin A4 + NAD(+) = 15-oxo-(5S,6R)-dihydroxy-(7E,9E,11Z,13E)-eicosatetraenoate + NADH + H(+)</text>
        <dbReference type="Rhea" id="RHEA:41572"/>
        <dbReference type="ChEBI" id="CHEBI:15378"/>
        <dbReference type="ChEBI" id="CHEBI:57540"/>
        <dbReference type="ChEBI" id="CHEBI:57945"/>
        <dbReference type="ChEBI" id="CHEBI:67026"/>
        <dbReference type="ChEBI" id="CHEBI:78311"/>
    </reaction>
    <physiologicalReaction direction="left-to-right" evidence="16">
        <dbReference type="Rhea" id="RHEA:41573"/>
    </physiologicalReaction>
</comment>
<evidence type="ECO:0000256" key="1">
    <source>
        <dbReference type="ARBA" id="ARBA00006484"/>
    </source>
</evidence>
<keyword evidence="2" id="KW-0560">Oxidoreductase</keyword>
<comment type="catalytic activity">
    <reaction evidence="17">
        <text>prostaglandin A1 + NAD(+) = 15-oxo-prostaglandin A1 + NADH + H(+)</text>
        <dbReference type="Rhea" id="RHEA:41263"/>
        <dbReference type="ChEBI" id="CHEBI:15378"/>
        <dbReference type="ChEBI" id="CHEBI:57398"/>
        <dbReference type="ChEBI" id="CHEBI:57540"/>
        <dbReference type="ChEBI" id="CHEBI:57945"/>
        <dbReference type="ChEBI" id="CHEBI:85072"/>
    </reaction>
    <physiologicalReaction direction="left-to-right" evidence="17">
        <dbReference type="Rhea" id="RHEA:41264"/>
    </physiologicalReaction>
</comment>
<comment type="catalytic activity">
    <reaction evidence="19">
        <text>resolvin D2 + NAD(+) = 16-oxoresolvin D2 + NADH + H(+)</text>
        <dbReference type="Rhea" id="RHEA:53588"/>
        <dbReference type="ChEBI" id="CHEBI:15378"/>
        <dbReference type="ChEBI" id="CHEBI:57540"/>
        <dbReference type="ChEBI" id="CHEBI:57945"/>
        <dbReference type="ChEBI" id="CHEBI:133367"/>
        <dbReference type="ChEBI" id="CHEBI:137498"/>
    </reaction>
    <physiologicalReaction direction="left-to-right" evidence="19">
        <dbReference type="Rhea" id="RHEA:53589"/>
    </physiologicalReaction>
</comment>
<dbReference type="GO" id="GO:0016404">
    <property type="term" value="F:15-hydroxyprostaglandin dehydrogenase (NAD+) activity"/>
    <property type="evidence" value="ECO:0007669"/>
    <property type="project" value="UniProtKB-EC"/>
</dbReference>
<evidence type="ECO:0000256" key="5">
    <source>
        <dbReference type="ARBA" id="ARBA00040276"/>
    </source>
</evidence>
<feature type="non-terminal residue" evidence="22">
    <location>
        <position position="1"/>
    </location>
</feature>
<dbReference type="PANTHER" id="PTHR44229">
    <property type="entry name" value="15-HYDROXYPROSTAGLANDIN DEHYDROGENASE [NAD(+)]"/>
    <property type="match status" value="1"/>
</dbReference>
<comment type="catalytic activity">
    <reaction evidence="20">
        <text>(15S)-hydroxy-(5Z,8Z,11Z,13E)-eicosatetraenoate + NAD(+) = 15-oxo-(5Z,8Z,11Z,13E)-eicosatetraenoate + NADH + H(+)</text>
        <dbReference type="Rhea" id="RHEA:23260"/>
        <dbReference type="ChEBI" id="CHEBI:15378"/>
        <dbReference type="ChEBI" id="CHEBI:57409"/>
        <dbReference type="ChEBI" id="CHEBI:57410"/>
        <dbReference type="ChEBI" id="CHEBI:57540"/>
        <dbReference type="ChEBI" id="CHEBI:57945"/>
        <dbReference type="EC" id="1.1.1.232"/>
    </reaction>
    <physiologicalReaction direction="left-to-right" evidence="20">
        <dbReference type="Rhea" id="RHEA:23261"/>
    </physiologicalReaction>
</comment>
<dbReference type="EC" id="1.1.1.232" evidence="4"/>
<dbReference type="InterPro" id="IPR036291">
    <property type="entry name" value="NAD(P)-bd_dom_sf"/>
</dbReference>
<dbReference type="GO" id="GO:0047034">
    <property type="term" value="F:15-hydroxyicosatetraenoate dehydrogenase activity"/>
    <property type="evidence" value="ECO:0007669"/>
    <property type="project" value="UniProtKB-EC"/>
</dbReference>
<evidence type="ECO:0000256" key="15">
    <source>
        <dbReference type="ARBA" id="ARBA00048393"/>
    </source>
</evidence>
<comment type="similarity">
    <text evidence="1">Belongs to the short-chain dehydrogenases/reductases (SDR) family.</text>
</comment>
<dbReference type="GO" id="GO:0005737">
    <property type="term" value="C:cytoplasm"/>
    <property type="evidence" value="ECO:0007669"/>
    <property type="project" value="TreeGrafter"/>
</dbReference>
<evidence type="ECO:0000256" key="10">
    <source>
        <dbReference type="ARBA" id="ARBA00047672"/>
    </source>
</evidence>